<feature type="transmembrane region" description="Helical" evidence="2">
    <location>
        <begin position="314"/>
        <end position="333"/>
    </location>
</feature>
<proteinExistence type="predicted"/>
<feature type="compositionally biased region" description="Polar residues" evidence="1">
    <location>
        <begin position="18"/>
        <end position="28"/>
    </location>
</feature>
<gene>
    <name evidence="4" type="ORF">ACFOD9_03605</name>
</gene>
<dbReference type="PANTHER" id="PTHR23028:SF131">
    <property type="entry name" value="BLR2367 PROTEIN"/>
    <property type="match status" value="1"/>
</dbReference>
<feature type="transmembrane region" description="Helical" evidence="2">
    <location>
        <begin position="90"/>
        <end position="110"/>
    </location>
</feature>
<evidence type="ECO:0000259" key="3">
    <source>
        <dbReference type="Pfam" id="PF01757"/>
    </source>
</evidence>
<reference evidence="5" key="1">
    <citation type="journal article" date="2019" name="Int. J. Syst. Evol. Microbiol.">
        <title>The Global Catalogue of Microorganisms (GCM) 10K type strain sequencing project: providing services to taxonomists for standard genome sequencing and annotation.</title>
        <authorList>
            <consortium name="The Broad Institute Genomics Platform"/>
            <consortium name="The Broad Institute Genome Sequencing Center for Infectious Disease"/>
            <person name="Wu L."/>
            <person name="Ma J."/>
        </authorList>
    </citation>
    <scope>NUCLEOTIDE SEQUENCE [LARGE SCALE GENOMIC DNA]</scope>
    <source>
        <strain evidence="5">KCTC 42984</strain>
    </source>
</reference>
<dbReference type="PANTHER" id="PTHR23028">
    <property type="entry name" value="ACETYLTRANSFERASE"/>
    <property type="match status" value="1"/>
</dbReference>
<keyword evidence="2" id="KW-1133">Transmembrane helix</keyword>
<dbReference type="EC" id="2.3.-.-" evidence="4"/>
<accession>A0ABV7IRL1</accession>
<feature type="transmembrane region" description="Helical" evidence="2">
    <location>
        <begin position="278"/>
        <end position="294"/>
    </location>
</feature>
<feature type="transmembrane region" description="Helical" evidence="2">
    <location>
        <begin position="130"/>
        <end position="153"/>
    </location>
</feature>
<keyword evidence="2" id="KW-0472">Membrane</keyword>
<name>A0ABV7IRL1_9SPHN</name>
<dbReference type="InterPro" id="IPR002656">
    <property type="entry name" value="Acyl_transf_3_dom"/>
</dbReference>
<dbReference type="InterPro" id="IPR050879">
    <property type="entry name" value="Acyltransferase_3"/>
</dbReference>
<dbReference type="Pfam" id="PF01757">
    <property type="entry name" value="Acyl_transf_3"/>
    <property type="match status" value="1"/>
</dbReference>
<dbReference type="Proteomes" id="UP001595604">
    <property type="component" value="Unassembled WGS sequence"/>
</dbReference>
<dbReference type="GO" id="GO:0016746">
    <property type="term" value="F:acyltransferase activity"/>
    <property type="evidence" value="ECO:0007669"/>
    <property type="project" value="UniProtKB-KW"/>
</dbReference>
<keyword evidence="4" id="KW-0808">Transferase</keyword>
<feature type="transmembrane region" description="Helical" evidence="2">
    <location>
        <begin position="209"/>
        <end position="227"/>
    </location>
</feature>
<dbReference type="RefSeq" id="WP_379508724.1">
    <property type="nucleotide sequence ID" value="NZ_JBHRTQ010000004.1"/>
</dbReference>
<evidence type="ECO:0000313" key="5">
    <source>
        <dbReference type="Proteomes" id="UP001595604"/>
    </source>
</evidence>
<keyword evidence="2" id="KW-0812">Transmembrane</keyword>
<feature type="transmembrane region" description="Helical" evidence="2">
    <location>
        <begin position="345"/>
        <end position="365"/>
    </location>
</feature>
<evidence type="ECO:0000256" key="2">
    <source>
        <dbReference type="SAM" id="Phobius"/>
    </source>
</evidence>
<evidence type="ECO:0000256" key="1">
    <source>
        <dbReference type="SAM" id="MobiDB-lite"/>
    </source>
</evidence>
<organism evidence="4 5">
    <name type="scientific">Novosphingobium bradum</name>
    <dbReference type="NCBI Taxonomy" id="1737444"/>
    <lineage>
        <taxon>Bacteria</taxon>
        <taxon>Pseudomonadati</taxon>
        <taxon>Pseudomonadota</taxon>
        <taxon>Alphaproteobacteria</taxon>
        <taxon>Sphingomonadales</taxon>
        <taxon>Sphingomonadaceae</taxon>
        <taxon>Novosphingobium</taxon>
    </lineage>
</organism>
<keyword evidence="4" id="KW-0012">Acyltransferase</keyword>
<feature type="transmembrane region" description="Helical" evidence="2">
    <location>
        <begin position="233"/>
        <end position="251"/>
    </location>
</feature>
<comment type="caution">
    <text evidence="4">The sequence shown here is derived from an EMBL/GenBank/DDBJ whole genome shotgun (WGS) entry which is preliminary data.</text>
</comment>
<protein>
    <submittedName>
        <fullName evidence="4">Acyltransferase family protein</fullName>
        <ecNumber evidence="4">2.3.-.-</ecNumber>
    </submittedName>
</protein>
<evidence type="ECO:0000313" key="4">
    <source>
        <dbReference type="EMBL" id="MFC3173333.1"/>
    </source>
</evidence>
<keyword evidence="5" id="KW-1185">Reference proteome</keyword>
<feature type="domain" description="Acyltransferase 3" evidence="3">
    <location>
        <begin position="39"/>
        <end position="357"/>
    </location>
</feature>
<feature type="region of interest" description="Disordered" evidence="1">
    <location>
        <begin position="1"/>
        <end position="28"/>
    </location>
</feature>
<sequence length="389" mass="41850">MTLASVPSECGDEDRVSNPASAPLSRQHQASAPTDLALLNGVRGLAAIAILFWHYQHFYFPVGLMAPVPGFTAHLPGYAVLWPLYDFGNYAVQAFWMLSGVVFAHVYLSARSSGRDFAINRFARLYPLHLLTFVVVGLLQGAVLSRFGATFIYGPGDGWTALQHLGMASGWGFPRGRESFNGPIWSVSAEVVVYALFWFARPLLRRRPVAAPVLVAAMAMALCAVGLENEIVRCLYHFMLGVALYTLSGALRTGQGVAAAAFGAAVASAAVAAANPSVAIIAGGGAVMLTCLLLERRVGRPLTRVCDWLGDNTYGLYLWHVPVQLSLLLLFPARHALPALASRPAFLVAFLVGMMLLARLSFLLIERPARILIRRRLAGQHSAVAVPAA</sequence>
<dbReference type="EMBL" id="JBHRTQ010000004">
    <property type="protein sequence ID" value="MFC3173333.1"/>
    <property type="molecule type" value="Genomic_DNA"/>
</dbReference>